<evidence type="ECO:0000256" key="3">
    <source>
        <dbReference type="ARBA" id="ARBA00004496"/>
    </source>
</evidence>
<evidence type="ECO:0000256" key="10">
    <source>
        <dbReference type="SAM" id="MobiDB-lite"/>
    </source>
</evidence>
<keyword evidence="5" id="KW-0472">Membrane</keyword>
<evidence type="ECO:0000256" key="5">
    <source>
        <dbReference type="ARBA" id="ARBA00023136"/>
    </source>
</evidence>
<evidence type="ECO:0000256" key="6">
    <source>
        <dbReference type="ARBA" id="ARBA00023228"/>
    </source>
</evidence>
<organism evidence="12 13">
    <name type="scientific">Ciona savignyi</name>
    <name type="common">Pacific transparent sea squirt</name>
    <dbReference type="NCBI Taxonomy" id="51511"/>
    <lineage>
        <taxon>Eukaryota</taxon>
        <taxon>Metazoa</taxon>
        <taxon>Chordata</taxon>
        <taxon>Tunicata</taxon>
        <taxon>Ascidiacea</taxon>
        <taxon>Phlebobranchia</taxon>
        <taxon>Cionidae</taxon>
        <taxon>Ciona</taxon>
    </lineage>
</organism>
<evidence type="ECO:0000256" key="2">
    <source>
        <dbReference type="ARBA" id="ARBA00004371"/>
    </source>
</evidence>
<dbReference type="OMA" id="SAKEHFC"/>
<dbReference type="GO" id="GO:0006979">
    <property type="term" value="P:response to oxidative stress"/>
    <property type="evidence" value="ECO:0007669"/>
    <property type="project" value="TreeGrafter"/>
</dbReference>
<feature type="region of interest" description="Disordered" evidence="10">
    <location>
        <begin position="119"/>
        <end position="151"/>
    </location>
</feature>
<evidence type="ECO:0000259" key="11">
    <source>
        <dbReference type="PROSITE" id="PS51886"/>
    </source>
</evidence>
<keyword evidence="6" id="KW-0458">Lysosome</keyword>
<dbReference type="eggNOG" id="KOG2557">
    <property type="taxonomic scope" value="Eukaryota"/>
</dbReference>
<dbReference type="PANTHER" id="PTHR23354:SF131">
    <property type="entry name" value="MTOR-ASSOCIATED PROTEIN MEAK7"/>
    <property type="match status" value="1"/>
</dbReference>
<sequence>MKPKLEVFNTTGYNDHYAYLNIGQETMPNGIGLGGQHEYYGLWLSSDFGKGHSKAKPKCTTYESPQLSCEDTFSIDALEVWGVGDEPIQDEDEEESGTSVIDKNPDAVAILRIAGKERVSEGFRDSEAASSSMPDTIELHTSHDPMDYPGP</sequence>
<accession>H2YA60</accession>
<evidence type="ECO:0000313" key="13">
    <source>
        <dbReference type="Proteomes" id="UP000007875"/>
    </source>
</evidence>
<dbReference type="AlphaFoldDB" id="H2YA60"/>
<reference evidence="13" key="1">
    <citation type="submission" date="2003-08" db="EMBL/GenBank/DDBJ databases">
        <authorList>
            <person name="Birren B."/>
            <person name="Nusbaum C."/>
            <person name="Abebe A."/>
            <person name="Abouelleil A."/>
            <person name="Adekoya E."/>
            <person name="Ait-zahra M."/>
            <person name="Allen N."/>
            <person name="Allen T."/>
            <person name="An P."/>
            <person name="Anderson M."/>
            <person name="Anderson S."/>
            <person name="Arachchi H."/>
            <person name="Armbruster J."/>
            <person name="Bachantsang P."/>
            <person name="Baldwin J."/>
            <person name="Barry A."/>
            <person name="Bayul T."/>
            <person name="Blitshsteyn B."/>
            <person name="Bloom T."/>
            <person name="Blye J."/>
            <person name="Boguslavskiy L."/>
            <person name="Borowsky M."/>
            <person name="Boukhgalter B."/>
            <person name="Brunache A."/>
            <person name="Butler J."/>
            <person name="Calixte N."/>
            <person name="Calvo S."/>
            <person name="Camarata J."/>
            <person name="Campo K."/>
            <person name="Chang J."/>
            <person name="Cheshatsang Y."/>
            <person name="Citroen M."/>
            <person name="Collymore A."/>
            <person name="Considine T."/>
            <person name="Cook A."/>
            <person name="Cooke P."/>
            <person name="Corum B."/>
            <person name="Cuomo C."/>
            <person name="David R."/>
            <person name="Dawoe T."/>
            <person name="Degray S."/>
            <person name="Dodge S."/>
            <person name="Dooley K."/>
            <person name="Dorje P."/>
            <person name="Dorjee K."/>
            <person name="Dorris L."/>
            <person name="Duffey N."/>
            <person name="Dupes A."/>
            <person name="Elkins T."/>
            <person name="Engels R."/>
            <person name="Erickson J."/>
            <person name="Farina A."/>
            <person name="Faro S."/>
            <person name="Ferreira P."/>
            <person name="Fischer H."/>
            <person name="Fitzgerald M."/>
            <person name="Foley K."/>
            <person name="Gage D."/>
            <person name="Galagan J."/>
            <person name="Gearin G."/>
            <person name="Gnerre S."/>
            <person name="Gnirke A."/>
            <person name="Goyette A."/>
            <person name="Graham J."/>
            <person name="Grandbois E."/>
            <person name="Gyaltsen K."/>
            <person name="Hafez N."/>
            <person name="Hagopian D."/>
            <person name="Hagos B."/>
            <person name="Hall J."/>
            <person name="Hatcher B."/>
            <person name="Heller A."/>
            <person name="Higgins H."/>
            <person name="Honan T."/>
            <person name="Horn A."/>
            <person name="Houde N."/>
            <person name="Hughes L."/>
            <person name="Hulme W."/>
            <person name="Husby E."/>
            <person name="Iliev I."/>
            <person name="Jaffe D."/>
            <person name="Jones C."/>
            <person name="Kamal M."/>
            <person name="Kamat A."/>
            <person name="Kamvysselis M."/>
            <person name="Karlsson E."/>
            <person name="Kells C."/>
            <person name="Kieu A."/>
            <person name="Kisner P."/>
            <person name="Kodira C."/>
            <person name="Kulbokas E."/>
            <person name="Labutti K."/>
            <person name="Lama D."/>
            <person name="Landers T."/>
            <person name="Leger J."/>
            <person name="Levine S."/>
            <person name="Lewis D."/>
            <person name="Lewis T."/>
            <person name="Lindblad-toh K."/>
            <person name="Liu X."/>
            <person name="Lokyitsang T."/>
            <person name="Lokyitsang Y."/>
            <person name="Lucien O."/>
            <person name="Lui A."/>
            <person name="Ma L.J."/>
            <person name="Mabbitt R."/>
            <person name="Macdonald J."/>
            <person name="Maclean C."/>
            <person name="Major J."/>
            <person name="Manning J."/>
            <person name="Marabella R."/>
            <person name="Maru K."/>
            <person name="Matthews C."/>
            <person name="Mauceli E."/>
            <person name="Mccarthy M."/>
            <person name="Mcdonough S."/>
            <person name="Mcghee T."/>
            <person name="Meldrim J."/>
            <person name="Meneus L."/>
            <person name="Mesirov J."/>
            <person name="Mihalev A."/>
            <person name="Mihova T."/>
            <person name="Mikkelsen T."/>
            <person name="Mlenga V."/>
            <person name="Moru K."/>
            <person name="Mozes J."/>
            <person name="Mulrain L."/>
            <person name="Munson G."/>
            <person name="Naylor J."/>
            <person name="Newes C."/>
            <person name="Nguyen C."/>
            <person name="Nguyen N."/>
            <person name="Nguyen T."/>
            <person name="Nicol R."/>
            <person name="Nielsen C."/>
            <person name="Nizzari M."/>
            <person name="Norbu C."/>
            <person name="Norbu N."/>
            <person name="O'donnell P."/>
            <person name="Okoawo O."/>
            <person name="O'leary S."/>
            <person name="Omotosho B."/>
            <person name="O'neill K."/>
            <person name="Osman S."/>
            <person name="Parker S."/>
            <person name="Perrin D."/>
            <person name="Phunkhang P."/>
            <person name="Piqani B."/>
            <person name="Purcell S."/>
            <person name="Rachupka T."/>
            <person name="Ramasamy U."/>
            <person name="Rameau R."/>
            <person name="Ray V."/>
            <person name="Raymond C."/>
            <person name="Retta R."/>
            <person name="Richardson S."/>
            <person name="Rise C."/>
            <person name="Rodriguez J."/>
            <person name="Rogers J."/>
            <person name="Rogov P."/>
            <person name="Rutman M."/>
            <person name="Schupbach R."/>
            <person name="Seaman C."/>
            <person name="Settipalli S."/>
            <person name="Sharpe T."/>
            <person name="Sheridan J."/>
            <person name="Sherpa N."/>
            <person name="Shi J."/>
            <person name="Smirnov S."/>
            <person name="Smith C."/>
            <person name="Sougnez C."/>
            <person name="Spencer B."/>
            <person name="Stalker J."/>
            <person name="Stange-thomann N."/>
            <person name="Stavropoulos S."/>
            <person name="Stetson K."/>
            <person name="Stone C."/>
            <person name="Stone S."/>
            <person name="Stubbs M."/>
            <person name="Talamas J."/>
            <person name="Tchuinga P."/>
            <person name="Tenzing P."/>
            <person name="Tesfaye S."/>
            <person name="Theodore J."/>
            <person name="Thoulutsang Y."/>
            <person name="Topham K."/>
            <person name="Towey S."/>
            <person name="Tsamla T."/>
            <person name="Tsomo N."/>
            <person name="Vallee D."/>
            <person name="Vassiliev H."/>
            <person name="Venkataraman V."/>
            <person name="Vinson J."/>
            <person name="Vo A."/>
            <person name="Wade C."/>
            <person name="Wang S."/>
            <person name="Wangchuk T."/>
            <person name="Wangdi T."/>
            <person name="Whittaker C."/>
            <person name="Wilkinson J."/>
            <person name="Wu Y."/>
            <person name="Wyman D."/>
            <person name="Yadav S."/>
            <person name="Yang S."/>
            <person name="Yang X."/>
            <person name="Yeager S."/>
            <person name="Yee E."/>
            <person name="Young G."/>
            <person name="Zainoun J."/>
            <person name="Zembeck L."/>
            <person name="Zimmer A."/>
            <person name="Zody M."/>
            <person name="Lander E."/>
        </authorList>
    </citation>
    <scope>NUCLEOTIDE SEQUENCE [LARGE SCALE GENOMIC DNA]</scope>
</reference>
<dbReference type="GO" id="GO:0031929">
    <property type="term" value="P:TOR signaling"/>
    <property type="evidence" value="ECO:0007669"/>
    <property type="project" value="TreeGrafter"/>
</dbReference>
<dbReference type="HOGENOM" id="CLU_2018158_0_0_1"/>
<evidence type="ECO:0000256" key="4">
    <source>
        <dbReference type="ARBA" id="ARBA00022490"/>
    </source>
</evidence>
<dbReference type="PANTHER" id="PTHR23354">
    <property type="entry name" value="NUCLEOLAR PROTEIN 7/ESTROGEN RECEPTOR COACTIVATOR-RELATED"/>
    <property type="match status" value="1"/>
</dbReference>
<dbReference type="GO" id="GO:0005634">
    <property type="term" value="C:nucleus"/>
    <property type="evidence" value="ECO:0007669"/>
    <property type="project" value="TreeGrafter"/>
</dbReference>
<comment type="subcellular location">
    <subcellularLocation>
        <location evidence="3">Cytoplasm</location>
    </subcellularLocation>
    <subcellularLocation>
        <location evidence="2">Lysosome</location>
    </subcellularLocation>
    <subcellularLocation>
        <location evidence="1">Membrane</location>
    </subcellularLocation>
</comment>
<dbReference type="Proteomes" id="UP000007875">
    <property type="component" value="Unassembled WGS sequence"/>
</dbReference>
<keyword evidence="4" id="KW-0963">Cytoplasm</keyword>
<name>H2YA60_CIOSA</name>
<dbReference type="GO" id="GO:0016020">
    <property type="term" value="C:membrane"/>
    <property type="evidence" value="ECO:0007669"/>
    <property type="project" value="UniProtKB-SubCell"/>
</dbReference>
<dbReference type="PROSITE" id="PS51886">
    <property type="entry name" value="TLDC"/>
    <property type="match status" value="1"/>
</dbReference>
<dbReference type="GeneTree" id="ENSGT00940000158087"/>
<proteinExistence type="predicted"/>
<dbReference type="GO" id="GO:0005764">
    <property type="term" value="C:lysosome"/>
    <property type="evidence" value="ECO:0007669"/>
    <property type="project" value="UniProtKB-SubCell"/>
</dbReference>
<dbReference type="STRING" id="51511.ENSCSAVP00000002208"/>
<evidence type="ECO:0000256" key="9">
    <source>
        <dbReference type="ARBA" id="ARBA00042134"/>
    </source>
</evidence>
<dbReference type="Pfam" id="PF07534">
    <property type="entry name" value="TLD"/>
    <property type="match status" value="1"/>
</dbReference>
<evidence type="ECO:0000256" key="1">
    <source>
        <dbReference type="ARBA" id="ARBA00004370"/>
    </source>
</evidence>
<evidence type="ECO:0000256" key="8">
    <source>
        <dbReference type="ARBA" id="ARBA00041780"/>
    </source>
</evidence>
<dbReference type="Ensembl" id="ENSCSAVT00000002246.1">
    <property type="protein sequence ID" value="ENSCSAVP00000002208.1"/>
    <property type="gene ID" value="ENSCSAVG00000001298.1"/>
</dbReference>
<dbReference type="InterPro" id="IPR006571">
    <property type="entry name" value="TLDc_dom"/>
</dbReference>
<keyword evidence="13" id="KW-1185">Reference proteome</keyword>
<dbReference type="InParanoid" id="H2YA60"/>
<evidence type="ECO:0000313" key="12">
    <source>
        <dbReference type="Ensembl" id="ENSCSAVP00000002208.1"/>
    </source>
</evidence>
<reference evidence="12" key="3">
    <citation type="submission" date="2025-09" db="UniProtKB">
        <authorList>
            <consortium name="Ensembl"/>
        </authorList>
    </citation>
    <scope>IDENTIFICATION</scope>
</reference>
<protein>
    <recommendedName>
        <fullName evidence="7">MTOR-associated protein MEAK7</fullName>
    </recommendedName>
    <alternativeName>
        <fullName evidence="9">TBC/LysM-associated domain-containing protein 1</fullName>
    </alternativeName>
    <alternativeName>
        <fullName evidence="8">TLD domain-containing protein 1</fullName>
    </alternativeName>
</protein>
<feature type="compositionally biased region" description="Basic and acidic residues" evidence="10">
    <location>
        <begin position="137"/>
        <end position="151"/>
    </location>
</feature>
<feature type="domain" description="TLDc" evidence="11">
    <location>
        <begin position="1"/>
        <end position="84"/>
    </location>
</feature>
<evidence type="ECO:0000256" key="7">
    <source>
        <dbReference type="ARBA" id="ARBA00039594"/>
    </source>
</evidence>
<reference evidence="12" key="2">
    <citation type="submission" date="2025-08" db="UniProtKB">
        <authorList>
            <consortium name="Ensembl"/>
        </authorList>
    </citation>
    <scope>IDENTIFICATION</scope>
</reference>